<organism evidence="2 3">
    <name type="scientific">Friedmanniella luteola</name>
    <dbReference type="NCBI Taxonomy" id="546871"/>
    <lineage>
        <taxon>Bacteria</taxon>
        <taxon>Bacillati</taxon>
        <taxon>Actinomycetota</taxon>
        <taxon>Actinomycetes</taxon>
        <taxon>Propionibacteriales</taxon>
        <taxon>Nocardioidaceae</taxon>
        <taxon>Friedmanniella</taxon>
    </lineage>
</organism>
<sequence length="418" mass="43589">MRPTQPPPALDVGTWRALAALDPAGVSALARRVAGTRLPPVNTAVVSPAGFVGDTGPRLARVRSRGTRMEVVDRREVLADLGAYGLLDSAGLARLRPYRAVEVDAGAAPGPLLTARLLAQLLVAGVPPLVDHLPVSVERLLGDQLAAVLHELDRPVLSSPVTRTAWSVRARRQALRRLTATGRPVPVGLLVDWTDETGGARSLEEARRQDWPDLVVVLVTGPAGAAAARRAAARGPGSASVVLGEDRAAALAAAVDELRAVPSAPSLATVFAAGLSYGPHHVTDLVLARGYARSPLVGVDVRRSFLVPLDLGVEDAGEEGERPGRALTPGTVLAEPQDLLEVACPPAGAPPARGYAVHDGGVTRVVHAAVGSELETRLAGASRQWRGWAEPGADQDATPGPPGRERGRATYPSYFSRP</sequence>
<reference evidence="2 3" key="1">
    <citation type="submission" date="2016-10" db="EMBL/GenBank/DDBJ databases">
        <authorList>
            <person name="de Groot N.N."/>
        </authorList>
    </citation>
    <scope>NUCLEOTIDE SEQUENCE [LARGE SCALE GENOMIC DNA]</scope>
    <source>
        <strain evidence="2 3">DSM 21741</strain>
    </source>
</reference>
<dbReference type="STRING" id="546871.SAMN04488543_4012"/>
<evidence type="ECO:0000313" key="3">
    <source>
        <dbReference type="Proteomes" id="UP000199092"/>
    </source>
</evidence>
<keyword evidence="3" id="KW-1185">Reference proteome</keyword>
<proteinExistence type="predicted"/>
<dbReference type="RefSeq" id="WP_091415313.1">
    <property type="nucleotide sequence ID" value="NZ_LT629749.1"/>
</dbReference>
<protein>
    <submittedName>
        <fullName evidence="2">Uncharacterized protein</fullName>
    </submittedName>
</protein>
<evidence type="ECO:0000313" key="2">
    <source>
        <dbReference type="EMBL" id="SDT37305.1"/>
    </source>
</evidence>
<name>A0A1H1ZU34_9ACTN</name>
<feature type="region of interest" description="Disordered" evidence="1">
    <location>
        <begin position="380"/>
        <end position="418"/>
    </location>
</feature>
<dbReference type="EMBL" id="LT629749">
    <property type="protein sequence ID" value="SDT37305.1"/>
    <property type="molecule type" value="Genomic_DNA"/>
</dbReference>
<accession>A0A1H1ZU34</accession>
<dbReference type="Proteomes" id="UP000199092">
    <property type="component" value="Chromosome I"/>
</dbReference>
<dbReference type="OrthoDB" id="6713581at2"/>
<evidence type="ECO:0000256" key="1">
    <source>
        <dbReference type="SAM" id="MobiDB-lite"/>
    </source>
</evidence>
<dbReference type="AlphaFoldDB" id="A0A1H1ZU34"/>
<gene>
    <name evidence="2" type="ORF">SAMN04488543_4012</name>
</gene>